<dbReference type="NCBIfam" id="TIGR01549">
    <property type="entry name" value="HAD-SF-IA-v1"/>
    <property type="match status" value="1"/>
</dbReference>
<dbReference type="EMBL" id="MCBT01000043">
    <property type="protein sequence ID" value="OEG73442.1"/>
    <property type="molecule type" value="Genomic_DNA"/>
</dbReference>
<dbReference type="SFLD" id="SFLDS00003">
    <property type="entry name" value="Haloacid_Dehalogenase"/>
    <property type="match status" value="1"/>
</dbReference>
<dbReference type="Gene3D" id="3.40.50.1000">
    <property type="entry name" value="HAD superfamily/HAD-like"/>
    <property type="match status" value="1"/>
</dbReference>
<dbReference type="InterPro" id="IPR036412">
    <property type="entry name" value="HAD-like_sf"/>
</dbReference>
<keyword evidence="3" id="KW-0460">Magnesium</keyword>
<evidence type="ECO:0000256" key="3">
    <source>
        <dbReference type="ARBA" id="ARBA00022842"/>
    </source>
</evidence>
<evidence type="ECO:0000313" key="4">
    <source>
        <dbReference type="EMBL" id="OEG73442.1"/>
    </source>
</evidence>
<comment type="caution">
    <text evidence="4">The sequence shown here is derived from an EMBL/GenBank/DDBJ whole genome shotgun (WGS) entry which is preliminary data.</text>
</comment>
<name>A0A1E5ISA5_SHECO</name>
<dbReference type="GO" id="GO:0016787">
    <property type="term" value="F:hydrolase activity"/>
    <property type="evidence" value="ECO:0007669"/>
    <property type="project" value="UniProtKB-KW"/>
</dbReference>
<sequence>MINTALKPHLISAISFDLDDTLYDNRPIIINAEQKLLAFLAKHYPLTTGWDFEDWLHLKKALIDHFPLLKHDTSAARLLTLEQGLLALGYDTECAAQGAQKGLDYFLTQRSDFVVAKSILEMLGTLGEHYRLIGITNGNVDAANIGLQDVFEFVLHPGNGTRMKPHPDMFYQAYHRLGIQSKQLLHIGDSFKADVQGARQAGCQVAWLNPAVGRQPQLAGSGMLPHIQLSALSDLLNLI</sequence>
<dbReference type="Pfam" id="PF00702">
    <property type="entry name" value="Hydrolase"/>
    <property type="match status" value="1"/>
</dbReference>
<comment type="cofactor">
    <cofactor evidence="1">
        <name>Mg(2+)</name>
        <dbReference type="ChEBI" id="CHEBI:18420"/>
    </cofactor>
</comment>
<protein>
    <submittedName>
        <fullName evidence="4">HAD family hydrolase</fullName>
    </submittedName>
</protein>
<gene>
    <name evidence="4" type="ORF">BEL05_14360</name>
</gene>
<dbReference type="SUPFAM" id="SSF56784">
    <property type="entry name" value="HAD-like"/>
    <property type="match status" value="1"/>
</dbReference>
<keyword evidence="2 4" id="KW-0378">Hydrolase</keyword>
<dbReference type="Proteomes" id="UP000095230">
    <property type="component" value="Unassembled WGS sequence"/>
</dbReference>
<dbReference type="InterPro" id="IPR023214">
    <property type="entry name" value="HAD_sf"/>
</dbReference>
<dbReference type="InterPro" id="IPR006439">
    <property type="entry name" value="HAD-SF_hydro_IA"/>
</dbReference>
<evidence type="ECO:0000256" key="1">
    <source>
        <dbReference type="ARBA" id="ARBA00001946"/>
    </source>
</evidence>
<evidence type="ECO:0000313" key="5">
    <source>
        <dbReference type="Proteomes" id="UP000095230"/>
    </source>
</evidence>
<dbReference type="PANTHER" id="PTHR46470:SF4">
    <property type="entry name" value="5-AMINO-6-(5-PHOSPHO-D-RIBITYLAMINO)URACIL PHOSPHATASE YIGB"/>
    <property type="match status" value="1"/>
</dbReference>
<dbReference type="AlphaFoldDB" id="A0A1E5ISA5"/>
<dbReference type="Gene3D" id="1.20.120.1600">
    <property type="match status" value="1"/>
</dbReference>
<reference evidence="4 5" key="1">
    <citation type="submission" date="2016-07" db="EMBL/GenBank/DDBJ databases">
        <title>Whole-genome of two Shewanella species isolated from a digestive organ of sea cucumber Apostichopus japonicus Selenka 1867.</title>
        <authorList>
            <person name="Hong H.-H."/>
            <person name="Choi H."/>
            <person name="Cheon S."/>
            <person name="Oh J.-S."/>
            <person name="Lee H.-G."/>
            <person name="Park C."/>
        </authorList>
    </citation>
    <scope>NUCLEOTIDE SEQUENCE [LARGE SCALE GENOMIC DNA]</scope>
    <source>
        <strain evidence="4 5">CSB03KR</strain>
    </source>
</reference>
<dbReference type="SFLD" id="SFLDG01129">
    <property type="entry name" value="C1.5:_HAD__Beta-PGM__Phosphata"/>
    <property type="match status" value="1"/>
</dbReference>
<dbReference type="InterPro" id="IPR051400">
    <property type="entry name" value="HAD-like_hydrolase"/>
</dbReference>
<proteinExistence type="predicted"/>
<dbReference type="GO" id="GO:0009231">
    <property type="term" value="P:riboflavin biosynthetic process"/>
    <property type="evidence" value="ECO:0007669"/>
    <property type="project" value="TreeGrafter"/>
</dbReference>
<dbReference type="OrthoDB" id="367448at2"/>
<dbReference type="PANTHER" id="PTHR46470">
    <property type="entry name" value="N-ACYLNEURAMINATE-9-PHOSPHATASE"/>
    <property type="match status" value="1"/>
</dbReference>
<dbReference type="STRING" id="23.BEL05_14360"/>
<organism evidence="4 5">
    <name type="scientific">Shewanella colwelliana</name>
    <name type="common">Alteromonas colwelliana</name>
    <dbReference type="NCBI Taxonomy" id="23"/>
    <lineage>
        <taxon>Bacteria</taxon>
        <taxon>Pseudomonadati</taxon>
        <taxon>Pseudomonadota</taxon>
        <taxon>Gammaproteobacteria</taxon>
        <taxon>Alteromonadales</taxon>
        <taxon>Shewanellaceae</taxon>
        <taxon>Shewanella</taxon>
    </lineage>
</organism>
<accession>A0A1E5ISA5</accession>
<evidence type="ECO:0000256" key="2">
    <source>
        <dbReference type="ARBA" id="ARBA00022801"/>
    </source>
</evidence>